<sequence>MNKSMFHELQGKDIYFKQLSTKDTKEVHSYASNEDVSRFIGWQLKQTINDTQAYIEEMLRREEADTHLYASIVHKESDIVIGTAMIFNFDHGAKHAEVGYVFHNDYWGKGYGTEAVTLMTNFSFDILNLRKLHARVISGNPGSVGVLEKNGFVMEGRLKDFYYIEGVYYDNLIFSKFFKK</sequence>
<evidence type="ECO:0000313" key="2">
    <source>
        <dbReference type="EMBL" id="SCZ03015.1"/>
    </source>
</evidence>
<dbReference type="PROSITE" id="PS51186">
    <property type="entry name" value="GNAT"/>
    <property type="match status" value="1"/>
</dbReference>
<keyword evidence="3" id="KW-1185">Reference proteome</keyword>
<dbReference type="Gene3D" id="3.40.630.30">
    <property type="match status" value="1"/>
</dbReference>
<dbReference type="EMBL" id="FMUS01000030">
    <property type="protein sequence ID" value="SCZ03015.1"/>
    <property type="molecule type" value="Genomic_DNA"/>
</dbReference>
<dbReference type="OrthoDB" id="9811523at2"/>
<dbReference type="CDD" id="cd04301">
    <property type="entry name" value="NAT_SF"/>
    <property type="match status" value="1"/>
</dbReference>
<dbReference type="PANTHER" id="PTHR43792:SF1">
    <property type="entry name" value="N-ACETYLTRANSFERASE DOMAIN-CONTAINING PROTEIN"/>
    <property type="match status" value="1"/>
</dbReference>
<dbReference type="InterPro" id="IPR016181">
    <property type="entry name" value="Acyl_CoA_acyltransferase"/>
</dbReference>
<name>A0A1G5KQY6_9FIRM</name>
<gene>
    <name evidence="2" type="ORF">SAMN03080606_03699</name>
</gene>
<feature type="domain" description="N-acetyltransferase" evidence="1">
    <location>
        <begin position="25"/>
        <end position="179"/>
    </location>
</feature>
<dbReference type="GO" id="GO:0016747">
    <property type="term" value="F:acyltransferase activity, transferring groups other than amino-acyl groups"/>
    <property type="evidence" value="ECO:0007669"/>
    <property type="project" value="InterPro"/>
</dbReference>
<proteinExistence type="predicted"/>
<dbReference type="InterPro" id="IPR051531">
    <property type="entry name" value="N-acetyltransferase"/>
</dbReference>
<dbReference type="InterPro" id="IPR000182">
    <property type="entry name" value="GNAT_dom"/>
</dbReference>
<dbReference type="Proteomes" id="UP000198636">
    <property type="component" value="Unassembled WGS sequence"/>
</dbReference>
<dbReference type="RefSeq" id="WP_091546560.1">
    <property type="nucleotide sequence ID" value="NZ_FMUS01000030.1"/>
</dbReference>
<evidence type="ECO:0000313" key="3">
    <source>
        <dbReference type="Proteomes" id="UP000198636"/>
    </source>
</evidence>
<dbReference type="AlphaFoldDB" id="A0A1G5KQY6"/>
<organism evidence="2 3">
    <name type="scientific">Alkaliphilus peptidifermentans DSM 18978</name>
    <dbReference type="NCBI Taxonomy" id="1120976"/>
    <lineage>
        <taxon>Bacteria</taxon>
        <taxon>Bacillati</taxon>
        <taxon>Bacillota</taxon>
        <taxon>Clostridia</taxon>
        <taxon>Peptostreptococcales</taxon>
        <taxon>Natronincolaceae</taxon>
        <taxon>Alkaliphilus</taxon>
    </lineage>
</organism>
<dbReference type="SUPFAM" id="SSF55729">
    <property type="entry name" value="Acyl-CoA N-acyltransferases (Nat)"/>
    <property type="match status" value="1"/>
</dbReference>
<protein>
    <submittedName>
        <fullName evidence="2">Ribosomal-protein-alanine N-acetyltransferase</fullName>
    </submittedName>
</protein>
<dbReference type="PANTHER" id="PTHR43792">
    <property type="entry name" value="GNAT FAMILY, PUTATIVE (AFU_ORTHOLOGUE AFUA_3G00765)-RELATED-RELATED"/>
    <property type="match status" value="1"/>
</dbReference>
<dbReference type="STRING" id="1120976.SAMN03080606_03699"/>
<dbReference type="Pfam" id="PF13302">
    <property type="entry name" value="Acetyltransf_3"/>
    <property type="match status" value="1"/>
</dbReference>
<evidence type="ECO:0000259" key="1">
    <source>
        <dbReference type="PROSITE" id="PS51186"/>
    </source>
</evidence>
<reference evidence="2 3" key="1">
    <citation type="submission" date="2016-10" db="EMBL/GenBank/DDBJ databases">
        <authorList>
            <person name="de Groot N.N."/>
        </authorList>
    </citation>
    <scope>NUCLEOTIDE SEQUENCE [LARGE SCALE GENOMIC DNA]</scope>
    <source>
        <strain evidence="2 3">DSM 18978</strain>
    </source>
</reference>
<keyword evidence="2" id="KW-0808">Transferase</keyword>
<accession>A0A1G5KQY6</accession>